<evidence type="ECO:0000313" key="1">
    <source>
        <dbReference type="EMBL" id="GGP17182.1"/>
    </source>
</evidence>
<dbReference type="RefSeq" id="WP_188738680.1">
    <property type="nucleotide sequence ID" value="NZ_BMLW01000027.1"/>
</dbReference>
<organism evidence="1 2">
    <name type="scientific">Oceanobacillus neutriphilus</name>
    <dbReference type="NCBI Taxonomy" id="531815"/>
    <lineage>
        <taxon>Bacteria</taxon>
        <taxon>Bacillati</taxon>
        <taxon>Bacillota</taxon>
        <taxon>Bacilli</taxon>
        <taxon>Bacillales</taxon>
        <taxon>Bacillaceae</taxon>
        <taxon>Oceanobacillus</taxon>
    </lineage>
</organism>
<accession>A0ABQ2P3F8</accession>
<name>A0ABQ2P3F8_9BACI</name>
<comment type="caution">
    <text evidence="1">The sequence shown here is derived from an EMBL/GenBank/DDBJ whole genome shotgun (WGS) entry which is preliminary data.</text>
</comment>
<evidence type="ECO:0000313" key="2">
    <source>
        <dbReference type="Proteomes" id="UP000641206"/>
    </source>
</evidence>
<dbReference type="Proteomes" id="UP000641206">
    <property type="component" value="Unassembled WGS sequence"/>
</dbReference>
<dbReference type="EMBL" id="BMLW01000027">
    <property type="protein sequence ID" value="GGP17182.1"/>
    <property type="molecule type" value="Genomic_DNA"/>
</dbReference>
<sequence>MNEIKEKLRTQSACFIDYCMLGMQAIENGEFEKSDLYYQDAQNSLNALRNIGEESKSRAVQGLIDNINKSHGEVLWFQL</sequence>
<gene>
    <name evidence="1" type="ORF">GCM10011346_52090</name>
</gene>
<reference evidence="2" key="1">
    <citation type="journal article" date="2019" name="Int. J. Syst. Evol. Microbiol.">
        <title>The Global Catalogue of Microorganisms (GCM) 10K type strain sequencing project: providing services to taxonomists for standard genome sequencing and annotation.</title>
        <authorList>
            <consortium name="The Broad Institute Genomics Platform"/>
            <consortium name="The Broad Institute Genome Sequencing Center for Infectious Disease"/>
            <person name="Wu L."/>
            <person name="Ma J."/>
        </authorList>
    </citation>
    <scope>NUCLEOTIDE SEQUENCE [LARGE SCALE GENOMIC DNA]</scope>
    <source>
        <strain evidence="2">CGMCC 1.7693</strain>
    </source>
</reference>
<protein>
    <submittedName>
        <fullName evidence="1">Uncharacterized protein</fullName>
    </submittedName>
</protein>
<proteinExistence type="predicted"/>
<keyword evidence="2" id="KW-1185">Reference proteome</keyword>